<keyword evidence="2 3" id="KW-0175">Coiled coil</keyword>
<feature type="compositionally biased region" description="Polar residues" evidence="4">
    <location>
        <begin position="568"/>
        <end position="585"/>
    </location>
</feature>
<organism evidence="5 6">
    <name type="scientific">Melipona bicolor</name>
    <dbReference type="NCBI Taxonomy" id="60889"/>
    <lineage>
        <taxon>Eukaryota</taxon>
        <taxon>Metazoa</taxon>
        <taxon>Ecdysozoa</taxon>
        <taxon>Arthropoda</taxon>
        <taxon>Hexapoda</taxon>
        <taxon>Insecta</taxon>
        <taxon>Pterygota</taxon>
        <taxon>Neoptera</taxon>
        <taxon>Endopterygota</taxon>
        <taxon>Hymenoptera</taxon>
        <taxon>Apocrita</taxon>
        <taxon>Aculeata</taxon>
        <taxon>Apoidea</taxon>
        <taxon>Anthophila</taxon>
        <taxon>Apidae</taxon>
        <taxon>Melipona</taxon>
    </lineage>
</organism>
<dbReference type="PANTHER" id="PTHR19232">
    <property type="entry name" value="CENTROCORTIN FAMILY MEMBER"/>
    <property type="match status" value="1"/>
</dbReference>
<dbReference type="PANTHER" id="PTHR19232:SF7">
    <property type="entry name" value="CENTROCORTIN, ISOFORM A"/>
    <property type="match status" value="1"/>
</dbReference>
<feature type="region of interest" description="Disordered" evidence="4">
    <location>
        <begin position="176"/>
        <end position="201"/>
    </location>
</feature>
<protein>
    <recommendedName>
        <fullName evidence="7">Cerebellar degeneration-related protein 2</fullName>
    </recommendedName>
</protein>
<dbReference type="EMBL" id="JAHYIQ010000003">
    <property type="protein sequence ID" value="KAK1133548.1"/>
    <property type="molecule type" value="Genomic_DNA"/>
</dbReference>
<feature type="coiled-coil region" evidence="3">
    <location>
        <begin position="51"/>
        <end position="155"/>
    </location>
</feature>
<feature type="region of interest" description="Disordered" evidence="4">
    <location>
        <begin position="511"/>
        <end position="585"/>
    </location>
</feature>
<evidence type="ECO:0008006" key="7">
    <source>
        <dbReference type="Google" id="ProtNLM"/>
    </source>
</evidence>
<feature type="compositionally biased region" description="Polar residues" evidence="4">
    <location>
        <begin position="519"/>
        <end position="533"/>
    </location>
</feature>
<feature type="compositionally biased region" description="Polar residues" evidence="4">
    <location>
        <begin position="426"/>
        <end position="453"/>
    </location>
</feature>
<name>A0AA40G9D2_9HYME</name>
<gene>
    <name evidence="5" type="ORF">K0M31_011352</name>
</gene>
<evidence type="ECO:0000313" key="6">
    <source>
        <dbReference type="Proteomes" id="UP001177670"/>
    </source>
</evidence>
<feature type="compositionally biased region" description="Polar residues" evidence="4">
    <location>
        <begin position="683"/>
        <end position="697"/>
    </location>
</feature>
<evidence type="ECO:0000256" key="3">
    <source>
        <dbReference type="SAM" id="Coils"/>
    </source>
</evidence>
<evidence type="ECO:0000313" key="5">
    <source>
        <dbReference type="EMBL" id="KAK1133548.1"/>
    </source>
</evidence>
<comment type="caution">
    <text evidence="5">The sequence shown here is derived from an EMBL/GenBank/DDBJ whole genome shotgun (WGS) entry which is preliminary data.</text>
</comment>
<evidence type="ECO:0000256" key="1">
    <source>
        <dbReference type="ARBA" id="ARBA00009019"/>
    </source>
</evidence>
<feature type="coiled-coil region" evidence="3">
    <location>
        <begin position="207"/>
        <end position="279"/>
    </location>
</feature>
<dbReference type="Proteomes" id="UP001177670">
    <property type="component" value="Unassembled WGS sequence"/>
</dbReference>
<feature type="region of interest" description="Disordered" evidence="4">
    <location>
        <begin position="621"/>
        <end position="705"/>
    </location>
</feature>
<feature type="compositionally biased region" description="Polar residues" evidence="4">
    <location>
        <begin position="389"/>
        <end position="403"/>
    </location>
</feature>
<feature type="region of interest" description="Disordered" evidence="4">
    <location>
        <begin position="389"/>
        <end position="459"/>
    </location>
</feature>
<feature type="compositionally biased region" description="Polar residues" evidence="4">
    <location>
        <begin position="634"/>
        <end position="648"/>
    </location>
</feature>
<evidence type="ECO:0000256" key="2">
    <source>
        <dbReference type="ARBA" id="ARBA00023054"/>
    </source>
</evidence>
<dbReference type="AlphaFoldDB" id="A0AA40G9D2"/>
<proteinExistence type="inferred from homology"/>
<feature type="compositionally biased region" description="Polar residues" evidence="4">
    <location>
        <begin position="659"/>
        <end position="669"/>
    </location>
</feature>
<dbReference type="InterPro" id="IPR026079">
    <property type="entry name" value="CDR2"/>
</dbReference>
<sequence length="739" mass="83874">MSGPSVDVVWDPQTQVNSLDCWDYSIELAYLQSPEDLQLAAELGKTLLERNKELENIIKTHQSTIEEQEQEIEYMKKQTTALREVNDSRLKIYEQLEVSIQDLERANHRLVIENTGDKKQIKSHCLTIESLETRCEELQKKIDEINEQHESLLRQQSASQSTNTAQTQTFLPVTQGGSIQQSAAPSGHKPFQESTTDSTVRQYHSTISTNDEEMTELLRQLQETRSQRAREQKKITELGHQLATLLQENNALEEQLNLLRNKAQDVKSLQEEINTLEEVRRGQLCGRCLRGMESKTHDELSVMLNQEEYDDIGMAESLINDNQHDTESVTQDSNDQNEVSSDLKNPYRVLVEKYQALLEVQRRSALRRKDSVPMSLQEELEMSGEFNSFQNPTLETESSQQEPAKSAGGNGTRAKAETCGKKVFSATPTDFSEAETSSSGFSDETSNKATQTEGRPGSFLCSIADGEDCKFSIYDDNSPFESRFRKTPEYRQLFSEIFSVLKRAAEAKDEGEKLPLLDDSTSTNASQQESSILLQEDVPSETTDDNQSIASSMFSSAVSEPPYRVQRPVSSNGINEQENNETVATAQVKTRNDIIRDTNRTDYIAFNYKKKLSKKHTNKKLMYNDRPTTPDVIPTTNPKFVPSKSNSGGKKKYRPFTVADQNNGYSYANKTKESPNPGKHLNNVHQRNSNDQHNNSFEYRDYKPSTASEEVARLKRLEMSYAEVLRLPNKSKMGNHRRS</sequence>
<accession>A0AA40G9D2</accession>
<reference evidence="5" key="1">
    <citation type="submission" date="2021-10" db="EMBL/GenBank/DDBJ databases">
        <title>Melipona bicolor Genome sequencing and assembly.</title>
        <authorList>
            <person name="Araujo N.S."/>
            <person name="Arias M.C."/>
        </authorList>
    </citation>
    <scope>NUCLEOTIDE SEQUENCE</scope>
    <source>
        <strain evidence="5">USP_2M_L1-L4_2017</strain>
        <tissue evidence="5">Whole body</tissue>
    </source>
</reference>
<comment type="similarity">
    <text evidence="1">Belongs to the CDR2 family.</text>
</comment>
<evidence type="ECO:0000256" key="4">
    <source>
        <dbReference type="SAM" id="MobiDB-lite"/>
    </source>
</evidence>
<feature type="compositionally biased region" description="Polar residues" evidence="4">
    <location>
        <begin position="192"/>
        <end position="201"/>
    </location>
</feature>
<keyword evidence="6" id="KW-1185">Reference proteome</keyword>
<feature type="compositionally biased region" description="Low complexity" evidence="4">
    <location>
        <begin position="548"/>
        <end position="559"/>
    </location>
</feature>